<evidence type="ECO:0000313" key="3">
    <source>
        <dbReference type="Proteomes" id="UP000676194"/>
    </source>
</evidence>
<keyword evidence="1" id="KW-0175">Coiled coil</keyword>
<dbReference type="EMBL" id="CP074694">
    <property type="protein sequence ID" value="QVL29889.1"/>
    <property type="molecule type" value="Genomic_DNA"/>
</dbReference>
<dbReference type="InterPro" id="IPR019219">
    <property type="entry name" value="DUF2130"/>
</dbReference>
<proteinExistence type="predicted"/>
<accession>A0A8E6B268</accession>
<dbReference type="KEGG" id="tsph:KIH39_13520"/>
<name>A0A8E6B268_9BACT</name>
<reference evidence="2" key="1">
    <citation type="submission" date="2021-05" db="EMBL/GenBank/DDBJ databases">
        <title>Complete genome sequence of the cellulolytic planctomycete Telmatocola sphagniphila SP2T and characterization of the first cellulase from planctomycetes.</title>
        <authorList>
            <person name="Rakitin A.L."/>
            <person name="Beletsky A.V."/>
            <person name="Naumoff D.G."/>
            <person name="Kulichevskaya I.S."/>
            <person name="Mardanov A.V."/>
            <person name="Ravin N.V."/>
            <person name="Dedysh S.N."/>
        </authorList>
    </citation>
    <scope>NUCLEOTIDE SEQUENCE</scope>
    <source>
        <strain evidence="2">SP2T</strain>
    </source>
</reference>
<dbReference type="RefSeq" id="WP_213493771.1">
    <property type="nucleotide sequence ID" value="NZ_CP074694.1"/>
</dbReference>
<keyword evidence="3" id="KW-1185">Reference proteome</keyword>
<evidence type="ECO:0000256" key="1">
    <source>
        <dbReference type="SAM" id="Coils"/>
    </source>
</evidence>
<evidence type="ECO:0000313" key="2">
    <source>
        <dbReference type="EMBL" id="QVL29889.1"/>
    </source>
</evidence>
<feature type="coiled-coil region" evidence="1">
    <location>
        <begin position="30"/>
        <end position="61"/>
    </location>
</feature>
<feature type="coiled-coil region" evidence="1">
    <location>
        <begin position="89"/>
        <end position="210"/>
    </location>
</feature>
<gene>
    <name evidence="2" type="ORF">KIH39_13520</name>
</gene>
<protein>
    <submittedName>
        <fullName evidence="2">DUF2130 domain-containing protein</fullName>
    </submittedName>
</protein>
<organism evidence="2 3">
    <name type="scientific">Telmatocola sphagniphila</name>
    <dbReference type="NCBI Taxonomy" id="1123043"/>
    <lineage>
        <taxon>Bacteria</taxon>
        <taxon>Pseudomonadati</taxon>
        <taxon>Planctomycetota</taxon>
        <taxon>Planctomycetia</taxon>
        <taxon>Gemmatales</taxon>
        <taxon>Gemmataceae</taxon>
    </lineage>
</organism>
<dbReference type="AlphaFoldDB" id="A0A8E6B268"/>
<dbReference type="Pfam" id="PF09903">
    <property type="entry name" value="DUF2130"/>
    <property type="match status" value="1"/>
</dbReference>
<sequence>MNEPEIKCPNCNNSFKLNESLAAPLVESTRLKYEQERQKREKEYQVKEERLRKERDELLKLQSGIDDEVAERLKKEKTRISEEEAKRLKRLFEDDLEKKNKALKDIEELLNDREKKLKEAQKEQAEVLRLKRELADEKTAMELTIQKKINESLSEARALAKKEAIDEIHLKVREKDLLIAQMQEQIVALQQKAEQGSQQLQGEVLELEMEAELRSKFPMDTITEVKKGVAGADILQTVNGQLGSPCGSILWETKRTKVWQNNWLPKLRDDQREAKADLTILVSQVLPKGTEHFELIDGVWVTSFRSAFPVAMALRQFLMELSNARQAGQGQQTKMHLAYQYLVGPGFRQRIQAIVEKFSDLQKDLQSEKVYMNKQWAKREKQLQTVLESTAGLFGDFQGILGKSLQEIEGLDAPMLEFSEK</sequence>
<dbReference type="Proteomes" id="UP000676194">
    <property type="component" value="Chromosome"/>
</dbReference>